<dbReference type="InterPro" id="IPR029044">
    <property type="entry name" value="Nucleotide-diphossugar_trans"/>
</dbReference>
<proteinExistence type="predicted"/>
<evidence type="ECO:0000313" key="2">
    <source>
        <dbReference type="EMBL" id="MBB6430019.1"/>
    </source>
</evidence>
<dbReference type="Proteomes" id="UP000541810">
    <property type="component" value="Unassembled WGS sequence"/>
</dbReference>
<accession>A0A7X0LKN4</accession>
<dbReference type="NCBIfam" id="TIGR02623">
    <property type="entry name" value="G1P_cyt_trans"/>
    <property type="match status" value="1"/>
</dbReference>
<organism evidence="2 3">
    <name type="scientific">Algisphaera agarilytica</name>
    <dbReference type="NCBI Taxonomy" id="1385975"/>
    <lineage>
        <taxon>Bacteria</taxon>
        <taxon>Pseudomonadati</taxon>
        <taxon>Planctomycetota</taxon>
        <taxon>Phycisphaerae</taxon>
        <taxon>Phycisphaerales</taxon>
        <taxon>Phycisphaeraceae</taxon>
        <taxon>Algisphaera</taxon>
    </lineage>
</organism>
<dbReference type="EMBL" id="JACHGY010000001">
    <property type="protein sequence ID" value="MBB6430019.1"/>
    <property type="molecule type" value="Genomic_DNA"/>
</dbReference>
<dbReference type="GO" id="GO:0009243">
    <property type="term" value="P:O antigen biosynthetic process"/>
    <property type="evidence" value="ECO:0007669"/>
    <property type="project" value="InterPro"/>
</dbReference>
<dbReference type="RefSeq" id="WP_184677561.1">
    <property type="nucleotide sequence ID" value="NZ_JACHGY010000001.1"/>
</dbReference>
<keyword evidence="2" id="KW-0548">Nucleotidyltransferase</keyword>
<dbReference type="CDD" id="cd02524">
    <property type="entry name" value="G1P_cytidylyltransferase"/>
    <property type="match status" value="1"/>
</dbReference>
<dbReference type="SUPFAM" id="SSF53448">
    <property type="entry name" value="Nucleotide-diphospho-sugar transferases"/>
    <property type="match status" value="1"/>
</dbReference>
<dbReference type="EC" id="2.7.7.33" evidence="2"/>
<keyword evidence="3" id="KW-1185">Reference proteome</keyword>
<evidence type="ECO:0000259" key="1">
    <source>
        <dbReference type="Pfam" id="PF00483"/>
    </source>
</evidence>
<dbReference type="InterPro" id="IPR005835">
    <property type="entry name" value="NTP_transferase_dom"/>
</dbReference>
<protein>
    <submittedName>
        <fullName evidence="2">Glucose-1-phosphate cytidylyltransferase</fullName>
        <ecNumber evidence="2">2.7.7.33</ecNumber>
    </submittedName>
</protein>
<comment type="caution">
    <text evidence="2">The sequence shown here is derived from an EMBL/GenBank/DDBJ whole genome shotgun (WGS) entry which is preliminary data.</text>
</comment>
<feature type="domain" description="Nucleotidyl transferase" evidence="1">
    <location>
        <begin position="4"/>
        <end position="229"/>
    </location>
</feature>
<dbReference type="GO" id="GO:0047343">
    <property type="term" value="F:glucose-1-phosphate cytidylyltransferase activity"/>
    <property type="evidence" value="ECO:0007669"/>
    <property type="project" value="UniProtKB-EC"/>
</dbReference>
<dbReference type="AlphaFoldDB" id="A0A7X0LKN4"/>
<dbReference type="PANTHER" id="PTHR47183">
    <property type="entry name" value="GLUCOSE-1-PHOSPHATE CYTIDYLYLTRANSFERASE-RELATED"/>
    <property type="match status" value="1"/>
</dbReference>
<gene>
    <name evidence="2" type="ORF">HNQ40_001825</name>
</gene>
<sequence>MDVVLLAGGLGTRLSEQTEVRPKPMVEIGGRPILWHIMKLYAQHDFKDFWIALGYKGSMIKQYFLNYYQLGGDLSIDLKDGNVEIARPQTEDWRVHLIDTGLHTNTGGRLEKLFDRMPGDTFMLTYGDGVANVDLTALLDFHKNNDALVTLTAVRPTARFGSLDFDGDLITRFSEKSQVREGWINGGYMVMDRGVSEYFNGPDTNLEKGILEKLAADGKLAVFKHDGFWQCMDTQREVSLLNEMWLEGDPPWKVWHD</sequence>
<dbReference type="Gene3D" id="3.90.550.10">
    <property type="entry name" value="Spore Coat Polysaccharide Biosynthesis Protein SpsA, Chain A"/>
    <property type="match status" value="1"/>
</dbReference>
<dbReference type="InterPro" id="IPR013446">
    <property type="entry name" value="G1P_cyt_trans-like"/>
</dbReference>
<name>A0A7X0LKN4_9BACT</name>
<evidence type="ECO:0000313" key="3">
    <source>
        <dbReference type="Proteomes" id="UP000541810"/>
    </source>
</evidence>
<dbReference type="PANTHER" id="PTHR47183:SF1">
    <property type="entry name" value="GLUCOSE-1-PHOSPHATE CYTIDYLYLTRANSFERASE"/>
    <property type="match status" value="1"/>
</dbReference>
<dbReference type="InterPro" id="IPR046981">
    <property type="entry name" value="G1P_cyt_trans"/>
</dbReference>
<dbReference type="Pfam" id="PF00483">
    <property type="entry name" value="NTP_transferase"/>
    <property type="match status" value="1"/>
</dbReference>
<keyword evidence="2" id="KW-0808">Transferase</keyword>
<reference evidence="2 3" key="1">
    <citation type="submission" date="2020-08" db="EMBL/GenBank/DDBJ databases">
        <title>Genomic Encyclopedia of Type Strains, Phase IV (KMG-IV): sequencing the most valuable type-strain genomes for metagenomic binning, comparative biology and taxonomic classification.</title>
        <authorList>
            <person name="Goeker M."/>
        </authorList>
    </citation>
    <scope>NUCLEOTIDE SEQUENCE [LARGE SCALE GENOMIC DNA]</scope>
    <source>
        <strain evidence="2 3">DSM 103725</strain>
    </source>
</reference>